<gene>
    <name evidence="1" type="ORF">rCG_39056</name>
</gene>
<protein>
    <submittedName>
        <fullName evidence="1">RCG39056</fullName>
    </submittedName>
</protein>
<name>A6JY97_RAT</name>
<accession>A6JY97</accession>
<organism evidence="1 2">
    <name type="scientific">Rattus norvegicus</name>
    <name type="common">Rat</name>
    <dbReference type="NCBI Taxonomy" id="10116"/>
    <lineage>
        <taxon>Eukaryota</taxon>
        <taxon>Metazoa</taxon>
        <taxon>Chordata</taxon>
        <taxon>Craniata</taxon>
        <taxon>Vertebrata</taxon>
        <taxon>Euteleostomi</taxon>
        <taxon>Mammalia</taxon>
        <taxon>Eutheria</taxon>
        <taxon>Euarchontoglires</taxon>
        <taxon>Glires</taxon>
        <taxon>Rodentia</taxon>
        <taxon>Myomorpha</taxon>
        <taxon>Muroidea</taxon>
        <taxon>Muridae</taxon>
        <taxon>Murinae</taxon>
        <taxon>Rattus</taxon>
    </lineage>
</organism>
<dbReference type="EMBL" id="CH474006">
    <property type="protein sequence ID" value="EDL87375.1"/>
    <property type="molecule type" value="Genomic_DNA"/>
</dbReference>
<reference evidence="2" key="1">
    <citation type="submission" date="2005-09" db="EMBL/GenBank/DDBJ databases">
        <authorList>
            <person name="Mural R.J."/>
            <person name="Li P.W."/>
            <person name="Adams M.D."/>
            <person name="Amanatides P.G."/>
            <person name="Baden-Tillson H."/>
            <person name="Barnstead M."/>
            <person name="Chin S.H."/>
            <person name="Dew I."/>
            <person name="Evans C.A."/>
            <person name="Ferriera S."/>
            <person name="Flanigan M."/>
            <person name="Fosler C."/>
            <person name="Glodek A."/>
            <person name="Gu Z."/>
            <person name="Holt R.A."/>
            <person name="Jennings D."/>
            <person name="Kraft C.L."/>
            <person name="Lu F."/>
            <person name="Nguyen T."/>
            <person name="Nusskern D.R."/>
            <person name="Pfannkoch C.M."/>
            <person name="Sitter C."/>
            <person name="Sutton G.G."/>
            <person name="Venter J.C."/>
            <person name="Wang Z."/>
            <person name="Woodage T."/>
            <person name="Zheng X.H."/>
            <person name="Zhong F."/>
        </authorList>
    </citation>
    <scope>NUCLEOTIDE SEQUENCE [LARGE SCALE GENOMIC DNA]</scope>
    <source>
        <strain>BN</strain>
        <strain evidence="2">Sprague-Dawley</strain>
    </source>
</reference>
<dbReference type="Proteomes" id="UP000234681">
    <property type="component" value="Chromosome 19"/>
</dbReference>
<proteinExistence type="predicted"/>
<evidence type="ECO:0000313" key="1">
    <source>
        <dbReference type="EMBL" id="EDL87375.1"/>
    </source>
</evidence>
<sequence>MTQRKQTSGP</sequence>
<evidence type="ECO:0000313" key="2">
    <source>
        <dbReference type="Proteomes" id="UP000234681"/>
    </source>
</evidence>